<name>A0A0G0H085_9BACT</name>
<dbReference type="AlphaFoldDB" id="A0A0G0H085"/>
<gene>
    <name evidence="1" type="ORF">US54_C0061G0002</name>
</gene>
<sequence length="114" mass="13618">MLTAVLLLLFATLHYNKLNLRYNAKRASSTMFQEIDQSMKNDDRVYLTHELDYFLARYYMKNNKIYIFNMPYEDIPFYIGKVLIPPSAFASGIPLYPVRVFIVYYDQYVVRSEM</sequence>
<comment type="caution">
    <text evidence="1">The sequence shown here is derived from an EMBL/GenBank/DDBJ whole genome shotgun (WGS) entry which is preliminary data.</text>
</comment>
<evidence type="ECO:0000313" key="1">
    <source>
        <dbReference type="EMBL" id="KKQ36628.1"/>
    </source>
</evidence>
<evidence type="ECO:0000313" key="2">
    <source>
        <dbReference type="Proteomes" id="UP000034471"/>
    </source>
</evidence>
<dbReference type="Proteomes" id="UP000034471">
    <property type="component" value="Unassembled WGS sequence"/>
</dbReference>
<reference evidence="1 2" key="1">
    <citation type="journal article" date="2015" name="Nature">
        <title>rRNA introns, odd ribosomes, and small enigmatic genomes across a large radiation of phyla.</title>
        <authorList>
            <person name="Brown C.T."/>
            <person name="Hug L.A."/>
            <person name="Thomas B.C."/>
            <person name="Sharon I."/>
            <person name="Castelle C.J."/>
            <person name="Singh A."/>
            <person name="Wilkins M.J."/>
            <person name="Williams K.H."/>
            <person name="Banfield J.F."/>
        </authorList>
    </citation>
    <scope>NUCLEOTIDE SEQUENCE [LARGE SCALE GENOMIC DNA]</scope>
</reference>
<accession>A0A0G0H085</accession>
<organism evidence="1 2">
    <name type="scientific">Candidatus Roizmanbacteria bacterium GW2011_GWA2_37_7</name>
    <dbReference type="NCBI Taxonomy" id="1618481"/>
    <lineage>
        <taxon>Bacteria</taxon>
        <taxon>Candidatus Roizmaniibacteriota</taxon>
    </lineage>
</organism>
<proteinExistence type="predicted"/>
<protein>
    <submittedName>
        <fullName evidence="1">Uncharacterized protein</fullName>
    </submittedName>
</protein>
<dbReference type="EMBL" id="LBTJ01000061">
    <property type="protein sequence ID" value="KKQ36628.1"/>
    <property type="molecule type" value="Genomic_DNA"/>
</dbReference>